<feature type="compositionally biased region" description="Basic and acidic residues" evidence="1">
    <location>
        <begin position="229"/>
        <end position="275"/>
    </location>
</feature>
<dbReference type="GeneID" id="37005463"/>
<feature type="compositionally biased region" description="Low complexity" evidence="1">
    <location>
        <begin position="212"/>
        <end position="221"/>
    </location>
</feature>
<protein>
    <submittedName>
        <fullName evidence="2">Uncharacterized protein</fullName>
    </submittedName>
</protein>
<evidence type="ECO:0000313" key="3">
    <source>
        <dbReference type="Proteomes" id="UP000244309"/>
    </source>
</evidence>
<comment type="caution">
    <text evidence="2">The sequence shown here is derived from an EMBL/GenBank/DDBJ whole genome shotgun (WGS) entry which is preliminary data.</text>
</comment>
<dbReference type="PANTHER" id="PTHR35523:SF1">
    <property type="entry name" value="CELL WALL PROTEIN SED1"/>
    <property type="match status" value="1"/>
</dbReference>
<accession>A0A2V1ATM7</accession>
<keyword evidence="3" id="KW-1185">Reference proteome</keyword>
<dbReference type="Proteomes" id="UP000244309">
    <property type="component" value="Unassembled WGS sequence"/>
</dbReference>
<reference evidence="2 3" key="1">
    <citation type="submission" date="2017-12" db="EMBL/GenBank/DDBJ databases">
        <title>Genome Sequence of a Multidrug-Resistant Candida haemulonii Isolate from a Patient with Chronic Leg Ulcers in Israel.</title>
        <authorList>
            <person name="Chow N.A."/>
            <person name="Gade L."/>
            <person name="Batra D."/>
            <person name="Rowe L.A."/>
            <person name="Ben-Ami R."/>
            <person name="Loparev V.N."/>
            <person name="Litvintseva A.P."/>
        </authorList>
    </citation>
    <scope>NUCLEOTIDE SEQUENCE [LARGE SCALE GENOMIC DNA]</scope>
    <source>
        <strain evidence="2 3">B11899</strain>
    </source>
</reference>
<evidence type="ECO:0000256" key="1">
    <source>
        <dbReference type="SAM" id="MobiDB-lite"/>
    </source>
</evidence>
<gene>
    <name evidence="2" type="ORF">CXQ85_000130</name>
</gene>
<dbReference type="PANTHER" id="PTHR35523">
    <property type="entry name" value="CELL WALL PROTEIN SED1"/>
    <property type="match status" value="1"/>
</dbReference>
<dbReference type="STRING" id="45357.A0A2V1ATM7"/>
<dbReference type="RefSeq" id="XP_025342105.1">
    <property type="nucleotide sequence ID" value="XM_025483890.1"/>
</dbReference>
<name>A0A2V1ATM7_9ASCO</name>
<feature type="region of interest" description="Disordered" evidence="1">
    <location>
        <begin position="212"/>
        <end position="293"/>
    </location>
</feature>
<dbReference type="GO" id="GO:0009277">
    <property type="term" value="C:fungal-type cell wall"/>
    <property type="evidence" value="ECO:0007669"/>
    <property type="project" value="TreeGrafter"/>
</dbReference>
<dbReference type="EMBL" id="PKFO01000005">
    <property type="protein sequence ID" value="PVH21165.1"/>
    <property type="molecule type" value="Genomic_DNA"/>
</dbReference>
<proteinExistence type="predicted"/>
<dbReference type="GO" id="GO:0031505">
    <property type="term" value="P:fungal-type cell wall organization"/>
    <property type="evidence" value="ECO:0007669"/>
    <property type="project" value="InterPro"/>
</dbReference>
<dbReference type="VEuPathDB" id="FungiDB:CXQ85_000130"/>
<dbReference type="OrthoDB" id="4018368at2759"/>
<organism evidence="2 3">
    <name type="scientific">Candidozyma haemuli</name>
    <dbReference type="NCBI Taxonomy" id="45357"/>
    <lineage>
        <taxon>Eukaryota</taxon>
        <taxon>Fungi</taxon>
        <taxon>Dikarya</taxon>
        <taxon>Ascomycota</taxon>
        <taxon>Saccharomycotina</taxon>
        <taxon>Pichiomycetes</taxon>
        <taxon>Metschnikowiaceae</taxon>
        <taxon>Candidozyma</taxon>
    </lineage>
</organism>
<evidence type="ECO:0000313" key="2">
    <source>
        <dbReference type="EMBL" id="PVH21165.1"/>
    </source>
</evidence>
<dbReference type="GO" id="GO:0005199">
    <property type="term" value="F:structural constituent of cell wall"/>
    <property type="evidence" value="ECO:0007669"/>
    <property type="project" value="InterPro"/>
</dbReference>
<feature type="compositionally biased region" description="Low complexity" evidence="1">
    <location>
        <begin position="276"/>
        <end position="293"/>
    </location>
</feature>
<dbReference type="AlphaFoldDB" id="A0A2V1ATM7"/>
<sequence>MKYTTLAFFASAVIAAEETLKLRIVSDHSDVNNKGVAPVHEGAGINYFLVEGERSPEFHYNPEEKHLFNYEGDYKGNVGADAGFLQVGPAVTPSEITFNEEGILQIKEQLWACKDLDDPYKYFKDDYGVAAASEAPNDTCHKISLKRDGKEQPPPSSHDGWNHTTTKHVTVTGYTTYCPEPTTFTVTTCVEHVCGPKPITVTEPKTVTVTEECIIPKTTTPHPKPTPTKPEETHPKETPPKETHPEETAPKETPPKETGPKETGPKETPPPKETKPSSVAGPSVSPSVSSFEGGAAQNAAGMAAGLAGFAALLI</sequence>
<dbReference type="InterPro" id="IPR038843">
    <property type="entry name" value="Sed1/Spi1"/>
</dbReference>
<feature type="region of interest" description="Disordered" evidence="1">
    <location>
        <begin position="145"/>
        <end position="164"/>
    </location>
</feature>